<dbReference type="PANTHER" id="PTHR17972">
    <property type="entry name" value="NUCLEOLAR RNA-ASSOCIATED PROTEIN"/>
    <property type="match status" value="1"/>
</dbReference>
<evidence type="ECO:0000259" key="3">
    <source>
        <dbReference type="Pfam" id="PF17407"/>
    </source>
</evidence>
<comment type="similarity">
    <text evidence="1">Belongs to the NRAP family.</text>
</comment>
<reference evidence="4" key="1">
    <citation type="submission" date="2021-12" db="EMBL/GenBank/DDBJ databases">
        <authorList>
            <person name="King R."/>
        </authorList>
    </citation>
    <scope>NUCLEOTIDE SEQUENCE</scope>
</reference>
<dbReference type="GO" id="GO:0006364">
    <property type="term" value="P:rRNA processing"/>
    <property type="evidence" value="ECO:0007669"/>
    <property type="project" value="TreeGrafter"/>
</dbReference>
<dbReference type="GO" id="GO:0032545">
    <property type="term" value="C:CURI complex"/>
    <property type="evidence" value="ECO:0007669"/>
    <property type="project" value="TreeGrafter"/>
</dbReference>
<sequence>MFGRACGRSADQLAAVSVAILPAYLNPHSPCQTSSYVKLHQRHPSFGAACCLLKRWLCCQLLAPPHFPAACAELLAAAAYAAPAPAPRPTRPARALHAAWRLLADTDWANDALVLDFHGDMKREDITAIESEYSSRADRSPRLHIVTSLDGPAPGARYPSPSPLVLARAVSLARSALHYGAFVPSYEGYDVLIHLHKNLVPYAHERVDATPLLRTLADPDEAEVIPVVAYDEFALFFHDSYGGDVIAVLWKPDIHNLREFQLTNANALMPVNVDGETKYKVNIDALVEDFRILGEGLVDHVTHK</sequence>
<reference evidence="4" key="2">
    <citation type="submission" date="2022-10" db="EMBL/GenBank/DDBJ databases">
        <authorList>
            <consortium name="ENA_rothamsted_submissions"/>
            <consortium name="culmorum"/>
            <person name="King R."/>
        </authorList>
    </citation>
    <scope>NUCLEOTIDE SEQUENCE</scope>
</reference>
<keyword evidence="1" id="KW-0539">Nucleus</keyword>
<evidence type="ECO:0000256" key="1">
    <source>
        <dbReference type="RuleBase" id="RU364032"/>
    </source>
</evidence>
<dbReference type="Proteomes" id="UP001153714">
    <property type="component" value="Chromosome 3"/>
</dbReference>
<dbReference type="GO" id="GO:0003723">
    <property type="term" value="F:RNA binding"/>
    <property type="evidence" value="ECO:0007669"/>
    <property type="project" value="UniProtKB-KW"/>
</dbReference>
<evidence type="ECO:0000313" key="4">
    <source>
        <dbReference type="EMBL" id="CAG9790745.1"/>
    </source>
</evidence>
<evidence type="ECO:0000259" key="2">
    <source>
        <dbReference type="Pfam" id="PF17406"/>
    </source>
</evidence>
<dbReference type="AlphaFoldDB" id="A0A9N9R6V8"/>
<keyword evidence="5" id="KW-1185">Reference proteome</keyword>
<feature type="domain" description="Nrap protein" evidence="3">
    <location>
        <begin position="229"/>
        <end position="300"/>
    </location>
</feature>
<accession>A0A9N9R6V8</accession>
<dbReference type="InterPro" id="IPR035371">
    <property type="entry name" value="Nrap_D6"/>
</dbReference>
<dbReference type="InterPro" id="IPR035370">
    <property type="entry name" value="Nrap_D5"/>
</dbReference>
<dbReference type="Pfam" id="PF17406">
    <property type="entry name" value="Nrap_D5"/>
    <property type="match status" value="1"/>
</dbReference>
<comment type="subcellular location">
    <subcellularLocation>
        <location evidence="1">Nucleus</location>
        <location evidence="1">Nucleolus</location>
    </subcellularLocation>
</comment>
<organism evidence="4 5">
    <name type="scientific">Diatraea saccharalis</name>
    <name type="common">sugarcane borer</name>
    <dbReference type="NCBI Taxonomy" id="40085"/>
    <lineage>
        <taxon>Eukaryota</taxon>
        <taxon>Metazoa</taxon>
        <taxon>Ecdysozoa</taxon>
        <taxon>Arthropoda</taxon>
        <taxon>Hexapoda</taxon>
        <taxon>Insecta</taxon>
        <taxon>Pterygota</taxon>
        <taxon>Neoptera</taxon>
        <taxon>Endopterygota</taxon>
        <taxon>Lepidoptera</taxon>
        <taxon>Glossata</taxon>
        <taxon>Ditrysia</taxon>
        <taxon>Pyraloidea</taxon>
        <taxon>Crambidae</taxon>
        <taxon>Crambinae</taxon>
        <taxon>Diatraea</taxon>
    </lineage>
</organism>
<dbReference type="GO" id="GO:0032040">
    <property type="term" value="C:small-subunit processome"/>
    <property type="evidence" value="ECO:0007669"/>
    <property type="project" value="TreeGrafter"/>
</dbReference>
<name>A0A9N9R6V8_9NEOP</name>
<dbReference type="Pfam" id="PF17407">
    <property type="entry name" value="Nrap_D6"/>
    <property type="match status" value="1"/>
</dbReference>
<dbReference type="OrthoDB" id="10251401at2759"/>
<protein>
    <recommendedName>
        <fullName evidence="1">Nucleolar protein 6</fullName>
    </recommendedName>
</protein>
<dbReference type="EMBL" id="OU893334">
    <property type="protein sequence ID" value="CAG9790745.1"/>
    <property type="molecule type" value="Genomic_DNA"/>
</dbReference>
<dbReference type="GO" id="GO:0006409">
    <property type="term" value="P:tRNA export from nucleus"/>
    <property type="evidence" value="ECO:0007669"/>
    <property type="project" value="TreeGrafter"/>
</dbReference>
<dbReference type="InterPro" id="IPR005554">
    <property type="entry name" value="NOL6/Upt22"/>
</dbReference>
<dbReference type="GO" id="GO:0034456">
    <property type="term" value="C:UTP-C complex"/>
    <property type="evidence" value="ECO:0007669"/>
    <property type="project" value="TreeGrafter"/>
</dbReference>
<proteinExistence type="inferred from homology"/>
<keyword evidence="1" id="KW-0694">RNA-binding</keyword>
<dbReference type="Gene3D" id="3.30.70.3030">
    <property type="match status" value="1"/>
</dbReference>
<evidence type="ECO:0000313" key="5">
    <source>
        <dbReference type="Proteomes" id="UP001153714"/>
    </source>
</evidence>
<feature type="domain" description="Nrap protein" evidence="2">
    <location>
        <begin position="43"/>
        <end position="178"/>
    </location>
</feature>
<gene>
    <name evidence="4" type="ORF">DIATSA_LOCUS8402</name>
</gene>
<dbReference type="PANTHER" id="PTHR17972:SF0">
    <property type="entry name" value="NUCLEOLAR PROTEIN 6"/>
    <property type="match status" value="1"/>
</dbReference>